<gene>
    <name evidence="5" type="ORF">SPSK_05952</name>
</gene>
<comment type="caution">
    <text evidence="5">The sequence shown here is derived from an EMBL/GenBank/DDBJ whole genome shotgun (WGS) entry which is preliminary data.</text>
</comment>
<feature type="compositionally biased region" description="Polar residues" evidence="3">
    <location>
        <begin position="420"/>
        <end position="433"/>
    </location>
</feature>
<name>A0A0F2MJ67_SPOSC</name>
<feature type="compositionally biased region" description="Low complexity" evidence="3">
    <location>
        <begin position="387"/>
        <end position="398"/>
    </location>
</feature>
<feature type="compositionally biased region" description="Polar residues" evidence="3">
    <location>
        <begin position="38"/>
        <end position="47"/>
    </location>
</feature>
<evidence type="ECO:0000313" key="6">
    <source>
        <dbReference type="Proteomes" id="UP000033710"/>
    </source>
</evidence>
<dbReference type="EMBL" id="AXCR01000001">
    <property type="protein sequence ID" value="KJR89662.1"/>
    <property type="molecule type" value="Genomic_DNA"/>
</dbReference>
<dbReference type="Pfam" id="PF25555">
    <property type="entry name" value="RAB3A-like_C"/>
    <property type="match status" value="1"/>
</dbReference>
<dbReference type="CDD" id="cd21044">
    <property type="entry name" value="Rab11BD_RAB3IP_like"/>
    <property type="match status" value="1"/>
</dbReference>
<feature type="compositionally biased region" description="Polar residues" evidence="3">
    <location>
        <begin position="819"/>
        <end position="846"/>
    </location>
</feature>
<dbReference type="GO" id="GO:0051286">
    <property type="term" value="C:cell tip"/>
    <property type="evidence" value="ECO:0007669"/>
    <property type="project" value="TreeGrafter"/>
</dbReference>
<dbReference type="SUPFAM" id="SSF144284">
    <property type="entry name" value="Sec2 N-terminal region"/>
    <property type="match status" value="1"/>
</dbReference>
<feature type="region of interest" description="Disordered" evidence="3">
    <location>
        <begin position="413"/>
        <end position="433"/>
    </location>
</feature>
<dbReference type="RefSeq" id="XP_016592338.1">
    <property type="nucleotide sequence ID" value="XM_016732660.1"/>
</dbReference>
<feature type="region of interest" description="Disordered" evidence="3">
    <location>
        <begin position="1"/>
        <end position="161"/>
    </location>
</feature>
<evidence type="ECO:0000256" key="1">
    <source>
        <dbReference type="ARBA" id="ARBA00023054"/>
    </source>
</evidence>
<feature type="region of interest" description="Disordered" evidence="3">
    <location>
        <begin position="792"/>
        <end position="858"/>
    </location>
</feature>
<feature type="compositionally biased region" description="Low complexity" evidence="3">
    <location>
        <begin position="107"/>
        <end position="145"/>
    </location>
</feature>
<feature type="region of interest" description="Disordered" evidence="3">
    <location>
        <begin position="697"/>
        <end position="780"/>
    </location>
</feature>
<dbReference type="GeneID" id="27667937"/>
<keyword evidence="1 2" id="KW-0175">Coiled coil</keyword>
<dbReference type="GO" id="GO:0005085">
    <property type="term" value="F:guanyl-nucleotide exchange factor activity"/>
    <property type="evidence" value="ECO:0007669"/>
    <property type="project" value="InterPro"/>
</dbReference>
<dbReference type="Gene3D" id="6.10.140.910">
    <property type="match status" value="1"/>
</dbReference>
<evidence type="ECO:0000313" key="5">
    <source>
        <dbReference type="EMBL" id="KJR89662.1"/>
    </source>
</evidence>
<feature type="coiled-coil region" evidence="2">
    <location>
        <begin position="189"/>
        <end position="216"/>
    </location>
</feature>
<feature type="compositionally biased region" description="Polar residues" evidence="3">
    <location>
        <begin position="97"/>
        <end position="106"/>
    </location>
</feature>
<feature type="compositionally biased region" description="Low complexity" evidence="3">
    <location>
        <begin position="479"/>
        <end position="502"/>
    </location>
</feature>
<dbReference type="GO" id="GO:0006887">
    <property type="term" value="P:exocytosis"/>
    <property type="evidence" value="ECO:0007669"/>
    <property type="project" value="TreeGrafter"/>
</dbReference>
<dbReference type="Pfam" id="PF06428">
    <property type="entry name" value="Sec2p"/>
    <property type="match status" value="1"/>
</dbReference>
<feature type="region of interest" description="Disordered" evidence="3">
    <location>
        <begin position="329"/>
        <end position="398"/>
    </location>
</feature>
<reference evidence="5 6" key="2">
    <citation type="journal article" date="2015" name="Eukaryot. Cell">
        <title>Asexual propagation of a virulent clone complex in a human and feline outbreak of sporotrichosis.</title>
        <authorList>
            <person name="Teixeira Mde M."/>
            <person name="Rodrigues A.M."/>
            <person name="Tsui C.K."/>
            <person name="de Almeida L.G."/>
            <person name="Van Diepeningen A.D."/>
            <person name="van den Ende B.G."/>
            <person name="Fernandes G.F."/>
            <person name="Kano R."/>
            <person name="Hamelin R.C."/>
            <person name="Lopes-Bezerra L.M."/>
            <person name="Vasconcelos A.T."/>
            <person name="de Hoog S."/>
            <person name="de Camargo Z.P."/>
            <person name="Felipe M.S."/>
        </authorList>
    </citation>
    <scope>NUCLEOTIDE SEQUENCE [LARGE SCALE GENOMIC DNA]</scope>
    <source>
        <strain evidence="5 6">1099-18</strain>
    </source>
</reference>
<dbReference type="PANTHER" id="PTHR14430">
    <property type="entry name" value="RABIN3-RELATED"/>
    <property type="match status" value="1"/>
</dbReference>
<sequence length="858" mass="90834">MTTDEMEKKDATVEAEEPKVVLQPVTGAFPEDVDSAEPSPNSANTSAALPAEHETQDDAKDAAAATDDAKDVCLPSRSGNHTYSHSDAPAAAPIKENTPSLRKANSTTELAANADDATATLSTPIRRLPSSLSSSSIEDQDISTIPDPRLRTGNLASGSTDTAAQDEITALSTKLIDAINRQSTLDDTLSQTRMELEESREQVRKLEALAARQKEFLSGGLWVRKSAVEEEKQAILAKSRDEKRLRLEAESAKSKIELELESLTAELFEQANIMVAAAKEEARAEQVAANRRYDNLRGQLADTEVLLKSQQEQLTQLKQVMEEIIQNGAAGSDDHTTALTTPTSPGFGQFDFKDADARSVSEKQADGAADTETTDDAETTKTDEDPSSSASVAAPAATTVPTTVVLSPTVVPPTSSTLAAQTPDTVPQSPSQPMSFTHLLRPVLRYDTNAFHEFVDLIRTAQIQLMLHMQSLPQSHVRSPSSTSLPKTPPMNNTNWNATTSNSSTTVQSSVVSMSAVNAFATVASGLSGSSNANSPQNHTKELKETRFYKRVVIEDIEPTLRLDTAPGISWLVRRNIMSAVLEGTLVAEPVPNITGSALVVQQPCSMCGEHRREDSFLRHHRFRLTESDKSTPYPLCNYCLSRVRSVCGFLVFLRMIKEGHWRAADEEAEQAAWEECVRLREHMFWARIGGGVLPANSGSGGGGSGSGSGSGSGVPNGVGSARHSRVAGGGSSAHNSISSPSQSHHANGSGSARPSTELSRQSSLTATATAAATDTDTAAAAAEGVPTKISVNHNGSPVSSPLASPLASPAINAGLGIENSSDRPTLSPSPSYNGPNRPSKLSSSMAAMVSGLGGHVS</sequence>
<feature type="compositionally biased region" description="Low complexity" evidence="3">
    <location>
        <begin position="766"/>
        <end position="780"/>
    </location>
</feature>
<dbReference type="VEuPathDB" id="FungiDB:SPSK_05952"/>
<feature type="domain" description="GDP/GTP exchange factor Sec2 N-terminal" evidence="4">
    <location>
        <begin position="182"/>
        <end position="324"/>
    </location>
</feature>
<feature type="coiled-coil region" evidence="2">
    <location>
        <begin position="246"/>
        <end position="327"/>
    </location>
</feature>
<evidence type="ECO:0000256" key="2">
    <source>
        <dbReference type="SAM" id="Coils"/>
    </source>
</evidence>
<proteinExistence type="predicted"/>
<feature type="compositionally biased region" description="Gly residues" evidence="3">
    <location>
        <begin position="697"/>
        <end position="717"/>
    </location>
</feature>
<dbReference type="KEGG" id="ssck:SPSK_05952"/>
<organism evidence="5 6">
    <name type="scientific">Sporothrix schenckii 1099-18</name>
    <dbReference type="NCBI Taxonomy" id="1397361"/>
    <lineage>
        <taxon>Eukaryota</taxon>
        <taxon>Fungi</taxon>
        <taxon>Dikarya</taxon>
        <taxon>Ascomycota</taxon>
        <taxon>Pezizomycotina</taxon>
        <taxon>Sordariomycetes</taxon>
        <taxon>Sordariomycetidae</taxon>
        <taxon>Ophiostomatales</taxon>
        <taxon>Ophiostomataceae</taxon>
        <taxon>Sporothrix</taxon>
    </lineage>
</organism>
<dbReference type="GO" id="GO:0070319">
    <property type="term" value="C:Golgi to plasma membrane transport vesicle"/>
    <property type="evidence" value="ECO:0007669"/>
    <property type="project" value="TreeGrafter"/>
</dbReference>
<dbReference type="OrthoDB" id="1748564at2759"/>
<dbReference type="Proteomes" id="UP000033710">
    <property type="component" value="Unassembled WGS sequence"/>
</dbReference>
<evidence type="ECO:0000256" key="3">
    <source>
        <dbReference type="SAM" id="MobiDB-lite"/>
    </source>
</evidence>
<evidence type="ECO:0000259" key="4">
    <source>
        <dbReference type="Pfam" id="PF06428"/>
    </source>
</evidence>
<feature type="compositionally biased region" description="Basic and acidic residues" evidence="3">
    <location>
        <begin position="351"/>
        <end position="365"/>
    </location>
</feature>
<feature type="compositionally biased region" description="Polar residues" evidence="3">
    <location>
        <begin position="337"/>
        <end position="346"/>
    </location>
</feature>
<feature type="region of interest" description="Disordered" evidence="3">
    <location>
        <begin position="474"/>
        <end position="502"/>
    </location>
</feature>
<feature type="compositionally biased region" description="Basic and acidic residues" evidence="3">
    <location>
        <begin position="1"/>
        <end position="19"/>
    </location>
</feature>
<feature type="compositionally biased region" description="Polar residues" evidence="3">
    <location>
        <begin position="733"/>
        <end position="765"/>
    </location>
</feature>
<accession>A0A0F2MJ67</accession>
<reference evidence="5 6" key="1">
    <citation type="journal article" date="2014" name="BMC Genomics">
        <title>Comparative genomics of the major fungal agents of human and animal Sporotrichosis: Sporothrix schenckii and Sporothrix brasiliensis.</title>
        <authorList>
            <person name="Teixeira M.M."/>
            <person name="de Almeida L.G."/>
            <person name="Kubitschek-Barreira P."/>
            <person name="Alves F.L."/>
            <person name="Kioshima E.S."/>
            <person name="Abadio A.K."/>
            <person name="Fernandes L."/>
            <person name="Derengowski L.S."/>
            <person name="Ferreira K.S."/>
            <person name="Souza R.C."/>
            <person name="Ruiz J.C."/>
            <person name="de Andrade N.C."/>
            <person name="Paes H.C."/>
            <person name="Nicola A.M."/>
            <person name="Albuquerque P."/>
            <person name="Gerber A.L."/>
            <person name="Martins V.P."/>
            <person name="Peconick L.D."/>
            <person name="Neto A.V."/>
            <person name="Chaucanez C.B."/>
            <person name="Silva P.A."/>
            <person name="Cunha O.L."/>
            <person name="de Oliveira F.F."/>
            <person name="dos Santos T.C."/>
            <person name="Barros A.L."/>
            <person name="Soares M.A."/>
            <person name="de Oliveira L.M."/>
            <person name="Marini M.M."/>
            <person name="Villalobos-Duno H."/>
            <person name="Cunha M.M."/>
            <person name="de Hoog S."/>
            <person name="da Silveira J.F."/>
            <person name="Henrissat B."/>
            <person name="Nino-Vega G.A."/>
            <person name="Cisalpino P.S."/>
            <person name="Mora-Montes H.M."/>
            <person name="Almeida S.R."/>
            <person name="Stajich J.E."/>
            <person name="Lopes-Bezerra L.M."/>
            <person name="Vasconcelos A.T."/>
            <person name="Felipe M.S."/>
        </authorList>
    </citation>
    <scope>NUCLEOTIDE SEQUENCE [LARGE SCALE GENOMIC DNA]</scope>
    <source>
        <strain evidence="5 6">1099-18</strain>
    </source>
</reference>
<dbReference type="InterPro" id="IPR040351">
    <property type="entry name" value="RAB3IL/RAB3IP/Sec2"/>
</dbReference>
<dbReference type="AlphaFoldDB" id="A0A0F2MJ67"/>
<dbReference type="InterPro" id="IPR009449">
    <property type="entry name" value="Sec2_N"/>
</dbReference>
<protein>
    <submittedName>
        <fullName evidence="5">GDP GTP exchange factor</fullName>
    </submittedName>
</protein>
<dbReference type="PANTHER" id="PTHR14430:SF0">
    <property type="entry name" value="SEC2P DOMAIN-CONTAINING PROTEIN"/>
    <property type="match status" value="1"/>
</dbReference>
<feature type="compositionally biased region" description="Basic and acidic residues" evidence="3">
    <location>
        <begin position="51"/>
        <end position="71"/>
    </location>
</feature>
<feature type="compositionally biased region" description="Low complexity" evidence="3">
    <location>
        <begin position="797"/>
        <end position="811"/>
    </location>
</feature>